<dbReference type="InterPro" id="IPR052959">
    <property type="entry name" value="Inner_membrane_assoc"/>
</dbReference>
<keyword evidence="1" id="KW-0812">Transmembrane</keyword>
<sequence>MEQGEAALERLAEDPRYRRLVRRRGRLGLALTAVMLVAYLGFVLLVAFDKPLLARSLAGGATSLGIPIGLGVILLAIALTGIYVYRANREFDAEVAAIVAEARR</sequence>
<feature type="transmembrane region" description="Helical" evidence="1">
    <location>
        <begin position="27"/>
        <end position="48"/>
    </location>
</feature>
<dbReference type="PANTHER" id="PTHR38598">
    <property type="entry name" value="INNER MEMBRANE PROTEIN YJCH"/>
    <property type="match status" value="1"/>
</dbReference>
<evidence type="ECO:0000313" key="3">
    <source>
        <dbReference type="Proteomes" id="UP000759103"/>
    </source>
</evidence>
<comment type="caution">
    <text evidence="2">The sequence shown here is derived from an EMBL/GenBank/DDBJ whole genome shotgun (WGS) entry which is preliminary data.</text>
</comment>
<dbReference type="RefSeq" id="WP_219746731.1">
    <property type="nucleotide sequence ID" value="NZ_JAHXZN010000001.1"/>
</dbReference>
<accession>A0ABS7BHQ2</accession>
<keyword evidence="1" id="KW-0472">Membrane</keyword>
<dbReference type="PANTHER" id="PTHR38598:SF1">
    <property type="entry name" value="INNER MEMBRANE PROTEIN YJCH"/>
    <property type="match status" value="1"/>
</dbReference>
<dbReference type="Pfam" id="PF04341">
    <property type="entry name" value="DUF485"/>
    <property type="match status" value="1"/>
</dbReference>
<keyword evidence="1" id="KW-1133">Transmembrane helix</keyword>
<feature type="transmembrane region" description="Helical" evidence="1">
    <location>
        <begin position="60"/>
        <end position="85"/>
    </location>
</feature>
<proteinExistence type="predicted"/>
<name>A0ABS7BHQ2_9SPHN</name>
<reference evidence="2 3" key="1">
    <citation type="submission" date="2021-07" db="EMBL/GenBank/DDBJ databases">
        <title>Sphingomonas sp.</title>
        <authorList>
            <person name="Feng G."/>
            <person name="Li J."/>
            <person name="Pan M."/>
        </authorList>
    </citation>
    <scope>NUCLEOTIDE SEQUENCE [LARGE SCALE GENOMIC DNA]</scope>
    <source>
        <strain evidence="2 3">RRHST34</strain>
    </source>
</reference>
<protein>
    <submittedName>
        <fullName evidence="2">DUF485 domain-containing protein</fullName>
    </submittedName>
</protein>
<keyword evidence="3" id="KW-1185">Reference proteome</keyword>
<dbReference type="EMBL" id="JAHXZN010000001">
    <property type="protein sequence ID" value="MBW6529132.1"/>
    <property type="molecule type" value="Genomic_DNA"/>
</dbReference>
<evidence type="ECO:0000313" key="2">
    <source>
        <dbReference type="EMBL" id="MBW6529132.1"/>
    </source>
</evidence>
<organism evidence="2 3">
    <name type="scientific">Sphingomonas citri</name>
    <dbReference type="NCBI Taxonomy" id="2862499"/>
    <lineage>
        <taxon>Bacteria</taxon>
        <taxon>Pseudomonadati</taxon>
        <taxon>Pseudomonadota</taxon>
        <taxon>Alphaproteobacteria</taxon>
        <taxon>Sphingomonadales</taxon>
        <taxon>Sphingomonadaceae</taxon>
        <taxon>Sphingomonas</taxon>
    </lineage>
</organism>
<gene>
    <name evidence="2" type="ORF">KZ820_00110</name>
</gene>
<dbReference type="Proteomes" id="UP000759103">
    <property type="component" value="Unassembled WGS sequence"/>
</dbReference>
<evidence type="ECO:0000256" key="1">
    <source>
        <dbReference type="SAM" id="Phobius"/>
    </source>
</evidence>
<dbReference type="InterPro" id="IPR007436">
    <property type="entry name" value="DUF485"/>
</dbReference>